<keyword evidence="2" id="KW-0614">Plasmid</keyword>
<evidence type="ECO:0000313" key="3">
    <source>
        <dbReference type="Proteomes" id="UP000179840"/>
    </source>
</evidence>
<keyword evidence="1" id="KW-0812">Transmembrane</keyword>
<feature type="transmembrane region" description="Helical" evidence="1">
    <location>
        <begin position="6"/>
        <end position="33"/>
    </location>
</feature>
<feature type="transmembrane region" description="Helical" evidence="1">
    <location>
        <begin position="133"/>
        <end position="154"/>
    </location>
</feature>
<sequence>MSDHAGVVLGVLGFAIFPAIAVVAGGLVAFVYLPRKAVRSGIQHFAAGLIFCVLATELLPDLAHRRMPLWTIVGFSLGFITMVAIKFFSENAKMEGKSSPKLSMGLLAAMGIDIALDGLLIGLGFAAGKKQGLLLTIAMTLEVFFLGLACATSLSANSEPRGRMIWIPVLLGALLLAGAAEGAIALTVLPSAALDALLAFGVAALLYLVTEELLVEAHEAPGAGEQPPVMLIGFMQTGMFFIGFIVLLIVGMIL</sequence>
<organism evidence="2 3">
    <name type="scientific">Janthinobacterium lividum</name>
    <dbReference type="NCBI Taxonomy" id="29581"/>
    <lineage>
        <taxon>Bacteria</taxon>
        <taxon>Pseudomonadati</taxon>
        <taxon>Pseudomonadota</taxon>
        <taxon>Betaproteobacteria</taxon>
        <taxon>Burkholderiales</taxon>
        <taxon>Oxalobacteraceae</taxon>
        <taxon>Janthinobacterium</taxon>
    </lineage>
</organism>
<protein>
    <recommendedName>
        <fullName evidence="4">ZIP Zinc transporter</fullName>
    </recommendedName>
</protein>
<feature type="transmembrane region" description="Helical" evidence="1">
    <location>
        <begin position="192"/>
        <end position="209"/>
    </location>
</feature>
<feature type="transmembrane region" description="Helical" evidence="1">
    <location>
        <begin position="229"/>
        <end position="253"/>
    </location>
</feature>
<evidence type="ECO:0000256" key="1">
    <source>
        <dbReference type="SAM" id="Phobius"/>
    </source>
</evidence>
<geneLocation type="plasmid" evidence="2">
    <name>pMEG01</name>
</geneLocation>
<accession>A0A1S1U3V7</accession>
<feature type="transmembrane region" description="Helical" evidence="1">
    <location>
        <begin position="166"/>
        <end position="186"/>
    </location>
</feature>
<reference evidence="2 3" key="1">
    <citation type="submission" date="2015-06" db="EMBL/GenBank/DDBJ databases">
        <title>Draft genome sequencing of a biphenyl-degrading bacterium, Janthinobacterium lividum MEG1.</title>
        <authorList>
            <person name="Shimodaira J."/>
            <person name="Hatta T."/>
        </authorList>
    </citation>
    <scope>NUCLEOTIDE SEQUENCE [LARGE SCALE GENOMIC DNA]</scope>
    <source>
        <strain evidence="2 3">MEG1</strain>
        <plasmid evidence="2">pMEG01</plasmid>
    </source>
</reference>
<keyword evidence="1" id="KW-1133">Transmembrane helix</keyword>
<keyword evidence="1" id="KW-0472">Membrane</keyword>
<evidence type="ECO:0008006" key="4">
    <source>
        <dbReference type="Google" id="ProtNLM"/>
    </source>
</evidence>
<proteinExistence type="predicted"/>
<evidence type="ECO:0000313" key="2">
    <source>
        <dbReference type="EMBL" id="OHV93823.1"/>
    </source>
</evidence>
<name>A0A1S1U3V7_9BURK</name>
<dbReference type="AlphaFoldDB" id="A0A1S1U3V7"/>
<dbReference type="Proteomes" id="UP000179840">
    <property type="component" value="Unassembled WGS sequence"/>
</dbReference>
<feature type="transmembrane region" description="Helical" evidence="1">
    <location>
        <begin position="69"/>
        <end position="85"/>
    </location>
</feature>
<gene>
    <name evidence="2" type="ORF">AKG95_28470</name>
</gene>
<feature type="transmembrane region" description="Helical" evidence="1">
    <location>
        <begin position="106"/>
        <end position="127"/>
    </location>
</feature>
<comment type="caution">
    <text evidence="2">The sequence shown here is derived from an EMBL/GenBank/DDBJ whole genome shotgun (WGS) entry which is preliminary data.</text>
</comment>
<dbReference type="EMBL" id="LFKP01000016">
    <property type="protein sequence ID" value="OHV93823.1"/>
    <property type="molecule type" value="Genomic_DNA"/>
</dbReference>